<organism evidence="2 3">
    <name type="scientific">Stephania cephalantha</name>
    <dbReference type="NCBI Taxonomy" id="152367"/>
    <lineage>
        <taxon>Eukaryota</taxon>
        <taxon>Viridiplantae</taxon>
        <taxon>Streptophyta</taxon>
        <taxon>Embryophyta</taxon>
        <taxon>Tracheophyta</taxon>
        <taxon>Spermatophyta</taxon>
        <taxon>Magnoliopsida</taxon>
        <taxon>Ranunculales</taxon>
        <taxon>Menispermaceae</taxon>
        <taxon>Menispermoideae</taxon>
        <taxon>Cissampelideae</taxon>
        <taxon>Stephania</taxon>
    </lineage>
</organism>
<proteinExistence type="predicted"/>
<dbReference type="AlphaFoldDB" id="A0AAP0LBQ9"/>
<keyword evidence="3" id="KW-1185">Reference proteome</keyword>
<feature type="compositionally biased region" description="Basic and acidic residues" evidence="1">
    <location>
        <begin position="17"/>
        <end position="44"/>
    </location>
</feature>
<sequence>MVRERLSHLAATNNGEQWRELQRQRRQKLKADGDGFKGIDEQRRGLHRQRRQRRRQTVMASEAATTDGTTSGRRDDNSQLRQRAQPPADGADLRVWETYFGERDRELTVSESVERKRDKELTVSDGEWIGGSG</sequence>
<protein>
    <submittedName>
        <fullName evidence="2">Uncharacterized protein</fullName>
    </submittedName>
</protein>
<evidence type="ECO:0000256" key="1">
    <source>
        <dbReference type="SAM" id="MobiDB-lite"/>
    </source>
</evidence>
<evidence type="ECO:0000313" key="2">
    <source>
        <dbReference type="EMBL" id="KAK9166725.1"/>
    </source>
</evidence>
<reference evidence="2 3" key="1">
    <citation type="submission" date="2024-01" db="EMBL/GenBank/DDBJ databases">
        <title>Genome assemblies of Stephania.</title>
        <authorList>
            <person name="Yang L."/>
        </authorList>
    </citation>
    <scope>NUCLEOTIDE SEQUENCE [LARGE SCALE GENOMIC DNA]</scope>
    <source>
        <strain evidence="2">JXDWG</strain>
        <tissue evidence="2">Leaf</tissue>
    </source>
</reference>
<accession>A0AAP0LBQ9</accession>
<feature type="region of interest" description="Disordered" evidence="1">
    <location>
        <begin position="1"/>
        <end position="93"/>
    </location>
</feature>
<dbReference type="EMBL" id="JBBNAG010000001">
    <property type="protein sequence ID" value="KAK9166725.1"/>
    <property type="molecule type" value="Genomic_DNA"/>
</dbReference>
<gene>
    <name evidence="2" type="ORF">Scep_001916</name>
</gene>
<feature type="compositionally biased region" description="Basic residues" evidence="1">
    <location>
        <begin position="45"/>
        <end position="56"/>
    </location>
</feature>
<evidence type="ECO:0000313" key="3">
    <source>
        <dbReference type="Proteomes" id="UP001419268"/>
    </source>
</evidence>
<comment type="caution">
    <text evidence="2">The sequence shown here is derived from an EMBL/GenBank/DDBJ whole genome shotgun (WGS) entry which is preliminary data.</text>
</comment>
<name>A0AAP0LBQ9_9MAGN</name>
<dbReference type="Proteomes" id="UP001419268">
    <property type="component" value="Unassembled WGS sequence"/>
</dbReference>